<dbReference type="CDD" id="cd00761">
    <property type="entry name" value="Glyco_tranf_GTA_type"/>
    <property type="match status" value="1"/>
</dbReference>
<sequence>MVKIESSPKVSVVIPNYNHAPYLEKRLDSVFNQTYRDFEVILLDDGSTDNSLEILKSYSDHPKVKHFVVSEEKNSGLPFKQWQKGIQLAKGEYIWIAESDDWAEVDFLEKLVPHLGEHTGIAFCKSHTFIDSTKELSSYYFPEDLYPKRWNESTYFNGRELIKQYHSNINTIPNASACVFQKNLAKFGDDILSMFFSGDWLFWARLMNQTNVYFLAEKLNFWRLSQQTTRKREGDYWVNKRFEESVVCINKIHELFGSGMIKLQNYNWLFMNYYSQVPIWLLPFQKKPEIPVSNFQFKMYLFNSSLIQFFKKVLIRIGLKNRR</sequence>
<keyword evidence="3" id="KW-1185">Reference proteome</keyword>
<dbReference type="InterPro" id="IPR050834">
    <property type="entry name" value="Glycosyltransf_2"/>
</dbReference>
<reference evidence="2" key="1">
    <citation type="submission" date="2022-01" db="EMBL/GenBank/DDBJ databases">
        <authorList>
            <person name="Wang Y."/>
        </authorList>
    </citation>
    <scope>NUCLEOTIDE SEQUENCE</scope>
    <source>
        <strain evidence="2">WB101</strain>
    </source>
</reference>
<protein>
    <submittedName>
        <fullName evidence="2">Glycosyltransferase family 2 protein</fullName>
    </submittedName>
</protein>
<dbReference type="Proteomes" id="UP001165366">
    <property type="component" value="Unassembled WGS sequence"/>
</dbReference>
<name>A0ABS9KA80_9BACT</name>
<dbReference type="InterPro" id="IPR001173">
    <property type="entry name" value="Glyco_trans_2-like"/>
</dbReference>
<evidence type="ECO:0000313" key="2">
    <source>
        <dbReference type="EMBL" id="MCG2587735.1"/>
    </source>
</evidence>
<dbReference type="InterPro" id="IPR029044">
    <property type="entry name" value="Nucleotide-diphossugar_trans"/>
</dbReference>
<dbReference type="Gene3D" id="3.90.550.10">
    <property type="entry name" value="Spore Coat Polysaccharide Biosynthesis Protein SpsA, Chain A"/>
    <property type="match status" value="1"/>
</dbReference>
<dbReference type="RefSeq" id="WP_237852578.1">
    <property type="nucleotide sequence ID" value="NZ_JAKLWS010000003.1"/>
</dbReference>
<evidence type="ECO:0000313" key="3">
    <source>
        <dbReference type="Proteomes" id="UP001165366"/>
    </source>
</evidence>
<dbReference type="Pfam" id="PF00535">
    <property type="entry name" value="Glycos_transf_2"/>
    <property type="match status" value="1"/>
</dbReference>
<dbReference type="EMBL" id="JAKLWS010000003">
    <property type="protein sequence ID" value="MCG2587735.1"/>
    <property type="molecule type" value="Genomic_DNA"/>
</dbReference>
<comment type="caution">
    <text evidence="2">The sequence shown here is derived from an EMBL/GenBank/DDBJ whole genome shotgun (WGS) entry which is preliminary data.</text>
</comment>
<proteinExistence type="predicted"/>
<dbReference type="PANTHER" id="PTHR43685:SF11">
    <property type="entry name" value="GLYCOSYLTRANSFERASE TAGX-RELATED"/>
    <property type="match status" value="1"/>
</dbReference>
<reference evidence="2" key="2">
    <citation type="submission" date="2024-05" db="EMBL/GenBank/DDBJ databases">
        <title>Rhodohalobacter halophilus gen. nov., sp. nov., a moderately halophilic member of the family Balneolaceae.</title>
        <authorList>
            <person name="Xia J."/>
        </authorList>
    </citation>
    <scope>NUCLEOTIDE SEQUENCE</scope>
    <source>
        <strain evidence="2">WB101</strain>
    </source>
</reference>
<gene>
    <name evidence="2" type="ORF">L6773_04105</name>
</gene>
<accession>A0ABS9KA80</accession>
<evidence type="ECO:0000259" key="1">
    <source>
        <dbReference type="Pfam" id="PF00535"/>
    </source>
</evidence>
<organism evidence="2 3">
    <name type="scientific">Rhodohalobacter sulfatireducens</name>
    <dbReference type="NCBI Taxonomy" id="2911366"/>
    <lineage>
        <taxon>Bacteria</taxon>
        <taxon>Pseudomonadati</taxon>
        <taxon>Balneolota</taxon>
        <taxon>Balneolia</taxon>
        <taxon>Balneolales</taxon>
        <taxon>Balneolaceae</taxon>
        <taxon>Rhodohalobacter</taxon>
    </lineage>
</organism>
<dbReference type="SUPFAM" id="SSF53448">
    <property type="entry name" value="Nucleotide-diphospho-sugar transferases"/>
    <property type="match status" value="1"/>
</dbReference>
<dbReference type="PANTHER" id="PTHR43685">
    <property type="entry name" value="GLYCOSYLTRANSFERASE"/>
    <property type="match status" value="1"/>
</dbReference>
<feature type="domain" description="Glycosyltransferase 2-like" evidence="1">
    <location>
        <begin position="11"/>
        <end position="150"/>
    </location>
</feature>